<dbReference type="Proteomes" id="UP000192639">
    <property type="component" value="Unassembled WGS sequence"/>
</dbReference>
<keyword evidence="2" id="KW-1185">Reference proteome</keyword>
<dbReference type="VEuPathDB" id="MicrosporidiaDB:ECANGB1_2170"/>
<proteinExistence type="predicted"/>
<sequence>MDKHCFTKGDIHAEIYRVNKQLFEDQIMAAMESMYGNNYEDVCIGDEGDDQDEYLELREQRKRELRDAIEQKPHRLCEAVNRMTALRKTDDSSESVKISKPRTTLFHRAFNYIKNLLIALWKRVFNKQ</sequence>
<organism evidence="1 2">
    <name type="scientific">Enterospora canceri</name>
    <dbReference type="NCBI Taxonomy" id="1081671"/>
    <lineage>
        <taxon>Eukaryota</taxon>
        <taxon>Fungi</taxon>
        <taxon>Fungi incertae sedis</taxon>
        <taxon>Microsporidia</taxon>
        <taxon>Enterocytozoonidae</taxon>
        <taxon>Enterospora</taxon>
    </lineage>
</organism>
<gene>
    <name evidence="1" type="ORF">ECANGB1_2170</name>
</gene>
<dbReference type="AlphaFoldDB" id="A0A1Y1S4X1"/>
<dbReference type="EMBL" id="LWDP01000078">
    <property type="protein sequence ID" value="ORD93478.1"/>
    <property type="molecule type" value="Genomic_DNA"/>
</dbReference>
<accession>A0A1Y1S4X1</accession>
<reference evidence="1 2" key="1">
    <citation type="journal article" date="2017" name="Environ. Microbiol.">
        <title>Decay of the glycolytic pathway and adaptation to intranuclear parasitism within Enterocytozoonidae microsporidia.</title>
        <authorList>
            <person name="Wiredu Boakye D."/>
            <person name="Jaroenlak P."/>
            <person name="Prachumwat A."/>
            <person name="Williams T.A."/>
            <person name="Bateman K.S."/>
            <person name="Itsathitphaisarn O."/>
            <person name="Sritunyalucksana K."/>
            <person name="Paszkiewicz K.H."/>
            <person name="Moore K.A."/>
            <person name="Stentiford G.D."/>
            <person name="Williams B.A."/>
        </authorList>
    </citation>
    <scope>NUCLEOTIDE SEQUENCE [LARGE SCALE GENOMIC DNA]</scope>
    <source>
        <strain evidence="1 2">GB1</strain>
    </source>
</reference>
<name>A0A1Y1S4X1_9MICR</name>
<comment type="caution">
    <text evidence="1">The sequence shown here is derived from an EMBL/GenBank/DDBJ whole genome shotgun (WGS) entry which is preliminary data.</text>
</comment>
<protein>
    <submittedName>
        <fullName evidence="1">Uncharacterized protein</fullName>
    </submittedName>
</protein>
<evidence type="ECO:0000313" key="2">
    <source>
        <dbReference type="Proteomes" id="UP000192639"/>
    </source>
</evidence>
<evidence type="ECO:0000313" key="1">
    <source>
        <dbReference type="EMBL" id="ORD93478.1"/>
    </source>
</evidence>